<evidence type="ECO:0000256" key="1">
    <source>
        <dbReference type="SAM" id="MobiDB-lite"/>
    </source>
</evidence>
<reference evidence="2" key="1">
    <citation type="journal article" date="2008" name="Proc. Natl. Acad. Sci. U.S.A.">
        <title>Whole-genome comparison of disease and carriage strains provides insights into virulence evolution in Neisseria meningitidis.</title>
        <authorList>
            <person name="Schoen C."/>
            <person name="Blom J."/>
            <person name="Claus H."/>
            <person name="Schramm-Glueck A."/>
            <person name="Brandt P."/>
            <person name="Mueller T."/>
            <person name="Goesmann A."/>
            <person name="Joseph B."/>
            <person name="Konietzny S."/>
            <person name="Kurzai O."/>
            <person name="Schmitt C."/>
            <person name="Friedrich T."/>
            <person name="Linke B."/>
            <person name="Vogel U."/>
            <person name="Frosch M."/>
        </authorList>
    </citation>
    <scope>NUCLEOTIDE SEQUENCE</scope>
    <source>
        <strain evidence="2">Alpha275</strain>
    </source>
</reference>
<feature type="compositionally biased region" description="Basic and acidic residues" evidence="1">
    <location>
        <begin position="1"/>
        <end position="16"/>
    </location>
</feature>
<dbReference type="EMBL" id="AM889138">
    <property type="protein sequence ID" value="CBA09727.1"/>
    <property type="molecule type" value="Genomic_DNA"/>
</dbReference>
<accession>C6SMJ1</accession>
<gene>
    <name evidence="2" type="ORF">NMW_2170</name>
</gene>
<feature type="region of interest" description="Disordered" evidence="1">
    <location>
        <begin position="1"/>
        <end position="32"/>
    </location>
</feature>
<dbReference type="AlphaFoldDB" id="C6SMJ1"/>
<organism evidence="2">
    <name type="scientific">Neisseria meningitidis alpha275</name>
    <dbReference type="NCBI Taxonomy" id="295996"/>
    <lineage>
        <taxon>Bacteria</taxon>
        <taxon>Pseudomonadati</taxon>
        <taxon>Pseudomonadota</taxon>
        <taxon>Betaproteobacteria</taxon>
        <taxon>Neisseriales</taxon>
        <taxon>Neisseriaceae</taxon>
        <taxon>Neisseria</taxon>
    </lineage>
</organism>
<sequence length="32" mass="3925">MNIKDNFKPSKDHWQKQPELQNKCRLKRLQTA</sequence>
<name>C6SMJ1_NEIME</name>
<evidence type="ECO:0000313" key="2">
    <source>
        <dbReference type="EMBL" id="CBA09727.1"/>
    </source>
</evidence>
<proteinExistence type="predicted"/>
<protein>
    <submittedName>
        <fullName evidence="2">Uncharacterized protein</fullName>
    </submittedName>
</protein>